<evidence type="ECO:0000256" key="6">
    <source>
        <dbReference type="ARBA" id="ARBA00022741"/>
    </source>
</evidence>
<feature type="region of interest" description="Disordered" evidence="11">
    <location>
        <begin position="229"/>
        <end position="250"/>
    </location>
</feature>
<dbReference type="AlphaFoldDB" id="M2VW52"/>
<comment type="pathway">
    <text evidence="1 10">Sulfur metabolism; glutathione biosynthesis; glutathione from L-cysteine and L-glutamate: step 1/2.</text>
</comment>
<name>M2VW52_GALSU</name>
<sequence length="738" mass="84199">MGLLSTGHPLSWKASQPYIREVKRKGIRQFIHVYCATKNRKDDCLRWGDEVEYTVLHVDKSRRKMSLSLRAPEILQELQKQEHSQPEGSSVEVLWRPEYANWMVEGTPGVPYRCFAGDLELVEQNMMLRRLEIFSVLEKNEIVLSITAFPLLGVGNFTSPTEPVLGPASLSLYVPDAAINPHPRFPTLTRNIRHRRGRKVDIRRPVYQDEKTDREFPVLPRCLAHQNGCSGGTNSHHSLTNSSTTDSEIEKEDMLDLEQLAKETTSDIYMDCMAFGMGCCCLQVTLQAKDMDESRYLYDQLAVFAPIMLALTGATPILKGYLLDTDSRWDIICGAVDDRTLEEMRHGPRKSRYDSIDLFVSSRKEMIPERYNDVEALLDEDSYRMLLENGVDERLAKHIAHLFIRDPLVIYEESMNAQDEHSTEHFENIQSTNWNTVRLKPPSLESNAGWRTEFRPMEVQFTDFENAAFAVFTVLVSRVIIAFDLNFYIPISLVDRNMKAAQCRDAVIQQKFYFRRNVFADNSHVPDRFKCACGRTHKPRFSSSVQECCLTACSSCSDCEPMTIDQIINGKSVDELHSNHNFAFPGLISLIRGYLDAIELPPESSVKIGNYLDFISAKAKGELLTTASWIRKFVCNHEAYRHDSVINELICYDLLKAIHDITSGKRIESELLGDFYQGNGECHEISAEMLQEMRTKVEKGPTLMASKDIFQRLHNLASLSDDALVEMEGRVSSNTEYS</sequence>
<dbReference type="OrthoDB" id="7939818at2759"/>
<keyword evidence="4 10" id="KW-0436">Ligase</keyword>
<evidence type="ECO:0000256" key="10">
    <source>
        <dbReference type="RuleBase" id="RU367135"/>
    </source>
</evidence>
<dbReference type="GO" id="GO:0005524">
    <property type="term" value="F:ATP binding"/>
    <property type="evidence" value="ECO:0007669"/>
    <property type="project" value="UniProtKB-UniRule"/>
</dbReference>
<dbReference type="Gene3D" id="1.10.8.960">
    <property type="match status" value="1"/>
</dbReference>
<feature type="compositionally biased region" description="Low complexity" evidence="11">
    <location>
        <begin position="233"/>
        <end position="245"/>
    </location>
</feature>
<comment type="catalytic activity">
    <reaction evidence="10">
        <text>L-cysteine + L-glutamate + ATP = gamma-L-glutamyl-L-cysteine + ADP + phosphate + H(+)</text>
        <dbReference type="Rhea" id="RHEA:13285"/>
        <dbReference type="ChEBI" id="CHEBI:15378"/>
        <dbReference type="ChEBI" id="CHEBI:29985"/>
        <dbReference type="ChEBI" id="CHEBI:30616"/>
        <dbReference type="ChEBI" id="CHEBI:35235"/>
        <dbReference type="ChEBI" id="CHEBI:43474"/>
        <dbReference type="ChEBI" id="CHEBI:58173"/>
        <dbReference type="ChEBI" id="CHEBI:456216"/>
        <dbReference type="EC" id="6.3.2.2"/>
    </reaction>
</comment>
<dbReference type="RefSeq" id="XP_005703986.1">
    <property type="nucleotide sequence ID" value="XM_005703929.1"/>
</dbReference>
<accession>M2VW52</accession>
<keyword evidence="5 10" id="KW-0317">Glutathione biosynthesis</keyword>
<dbReference type="UniPathway" id="UPA00142">
    <property type="reaction ID" value="UER00209"/>
</dbReference>
<dbReference type="GO" id="GO:0004357">
    <property type="term" value="F:glutamate-cysteine ligase activity"/>
    <property type="evidence" value="ECO:0007669"/>
    <property type="project" value="UniProtKB-UniRule"/>
</dbReference>
<dbReference type="Gramene" id="EME27466">
    <property type="protein sequence ID" value="EME27466"/>
    <property type="gene ID" value="Gasu_49180"/>
</dbReference>
<dbReference type="PANTHER" id="PTHR11164:SF0">
    <property type="entry name" value="GLUTAMATE--CYSTEINE LIGASE CATALYTIC SUBUNIT"/>
    <property type="match status" value="1"/>
</dbReference>
<keyword evidence="6 10" id="KW-0547">Nucleotide-binding</keyword>
<keyword evidence="14" id="KW-1185">Reference proteome</keyword>
<evidence type="ECO:0000256" key="5">
    <source>
        <dbReference type="ARBA" id="ARBA00022684"/>
    </source>
</evidence>
<dbReference type="InterPro" id="IPR014746">
    <property type="entry name" value="Gln_synth/guanido_kin_cat_dom"/>
</dbReference>
<evidence type="ECO:0000256" key="8">
    <source>
        <dbReference type="ARBA" id="ARBA00030585"/>
    </source>
</evidence>
<dbReference type="PROSITE" id="PS50126">
    <property type="entry name" value="S1"/>
    <property type="match status" value="1"/>
</dbReference>
<evidence type="ECO:0000256" key="3">
    <source>
        <dbReference type="ARBA" id="ARBA00012220"/>
    </source>
</evidence>
<dbReference type="OMA" id="ATWMRRF"/>
<evidence type="ECO:0000256" key="11">
    <source>
        <dbReference type="SAM" id="MobiDB-lite"/>
    </source>
</evidence>
<reference evidence="14" key="1">
    <citation type="journal article" date="2013" name="Science">
        <title>Gene transfer from bacteria and archaea facilitated evolution of an extremophilic eukaryote.</title>
        <authorList>
            <person name="Schonknecht G."/>
            <person name="Chen W.H."/>
            <person name="Ternes C.M."/>
            <person name="Barbier G.G."/>
            <person name="Shrestha R.P."/>
            <person name="Stanke M."/>
            <person name="Brautigam A."/>
            <person name="Baker B.J."/>
            <person name="Banfield J.F."/>
            <person name="Garavito R.M."/>
            <person name="Carr K."/>
            <person name="Wilkerson C."/>
            <person name="Rensing S.A."/>
            <person name="Gagneul D."/>
            <person name="Dickenson N.E."/>
            <person name="Oesterhelt C."/>
            <person name="Lercher M.J."/>
            <person name="Weber A.P."/>
        </authorList>
    </citation>
    <scope>NUCLEOTIDE SEQUENCE [LARGE SCALE GENOMIC DNA]</scope>
    <source>
        <strain evidence="14">074W</strain>
    </source>
</reference>
<gene>
    <name evidence="13" type="ORF">Gasu_49180</name>
</gene>
<dbReference type="Pfam" id="PF03074">
    <property type="entry name" value="GCS"/>
    <property type="match status" value="1"/>
</dbReference>
<dbReference type="EC" id="6.3.2.2" evidence="3 10"/>
<dbReference type="eggNOG" id="KOG3754">
    <property type="taxonomic scope" value="Eukaryota"/>
</dbReference>
<organism evidence="13 14">
    <name type="scientific">Galdieria sulphuraria</name>
    <name type="common">Red alga</name>
    <dbReference type="NCBI Taxonomy" id="130081"/>
    <lineage>
        <taxon>Eukaryota</taxon>
        <taxon>Rhodophyta</taxon>
        <taxon>Bangiophyceae</taxon>
        <taxon>Galdieriales</taxon>
        <taxon>Galdieriaceae</taxon>
        <taxon>Galdieria</taxon>
    </lineage>
</organism>
<feature type="domain" description="S1 motif" evidence="12">
    <location>
        <begin position="2"/>
        <end position="70"/>
    </location>
</feature>
<evidence type="ECO:0000256" key="7">
    <source>
        <dbReference type="ARBA" id="ARBA00022840"/>
    </source>
</evidence>
<evidence type="ECO:0000313" key="13">
    <source>
        <dbReference type="EMBL" id="EME27466.1"/>
    </source>
</evidence>
<protein>
    <recommendedName>
        <fullName evidence="3 10">Glutamate--cysteine ligase</fullName>
        <ecNumber evidence="3 10">6.3.2.2</ecNumber>
    </recommendedName>
    <alternativeName>
        <fullName evidence="9 10">Gamma-ECS</fullName>
    </alternativeName>
    <alternativeName>
        <fullName evidence="8 10">Gamma-glutamylcysteine synthetase</fullName>
    </alternativeName>
</protein>
<evidence type="ECO:0000256" key="1">
    <source>
        <dbReference type="ARBA" id="ARBA00005006"/>
    </source>
</evidence>
<dbReference type="GO" id="GO:0006750">
    <property type="term" value="P:glutathione biosynthetic process"/>
    <property type="evidence" value="ECO:0007669"/>
    <property type="project" value="UniProtKB-UniRule"/>
</dbReference>
<dbReference type="GO" id="GO:0003676">
    <property type="term" value="F:nucleic acid binding"/>
    <property type="evidence" value="ECO:0007669"/>
    <property type="project" value="InterPro"/>
</dbReference>
<dbReference type="KEGG" id="gsl:Gasu_49180"/>
<evidence type="ECO:0000256" key="2">
    <source>
        <dbReference type="ARBA" id="ARBA00008100"/>
    </source>
</evidence>
<dbReference type="PANTHER" id="PTHR11164">
    <property type="entry name" value="GLUTAMATE CYSTEINE LIGASE"/>
    <property type="match status" value="1"/>
</dbReference>
<dbReference type="GeneID" id="17086369"/>
<dbReference type="Proteomes" id="UP000030680">
    <property type="component" value="Unassembled WGS sequence"/>
</dbReference>
<dbReference type="InterPro" id="IPR004308">
    <property type="entry name" value="GCS"/>
</dbReference>
<dbReference type="SUPFAM" id="SSF55931">
    <property type="entry name" value="Glutamine synthetase/guanido kinase"/>
    <property type="match status" value="1"/>
</dbReference>
<dbReference type="Gene3D" id="3.30.590.50">
    <property type="match status" value="2"/>
</dbReference>
<keyword evidence="7 10" id="KW-0067">ATP-binding</keyword>
<dbReference type="InterPro" id="IPR003029">
    <property type="entry name" value="S1_domain"/>
</dbReference>
<dbReference type="STRING" id="130081.M2VW52"/>
<evidence type="ECO:0000256" key="9">
    <source>
        <dbReference type="ARBA" id="ARBA00032122"/>
    </source>
</evidence>
<dbReference type="EMBL" id="KB454531">
    <property type="protein sequence ID" value="EME27466.1"/>
    <property type="molecule type" value="Genomic_DNA"/>
</dbReference>
<comment type="similarity">
    <text evidence="2 10">Belongs to the glutamate--cysteine ligase type 3 family.</text>
</comment>
<evidence type="ECO:0000259" key="12">
    <source>
        <dbReference type="PROSITE" id="PS50126"/>
    </source>
</evidence>
<evidence type="ECO:0000313" key="14">
    <source>
        <dbReference type="Proteomes" id="UP000030680"/>
    </source>
</evidence>
<proteinExistence type="inferred from homology"/>
<evidence type="ECO:0000256" key="4">
    <source>
        <dbReference type="ARBA" id="ARBA00022598"/>
    </source>
</evidence>